<comment type="similarity">
    <text evidence="1">Belongs to the LysR transcriptional regulatory family.</text>
</comment>
<dbReference type="InterPro" id="IPR036390">
    <property type="entry name" value="WH_DNA-bd_sf"/>
</dbReference>
<dbReference type="PANTHER" id="PTHR30537:SF20">
    <property type="entry name" value="TRANSCRIPTIONAL REGULATORY PROTEIN"/>
    <property type="match status" value="1"/>
</dbReference>
<evidence type="ECO:0000259" key="5">
    <source>
        <dbReference type="PROSITE" id="PS50931"/>
    </source>
</evidence>
<keyword evidence="2" id="KW-0805">Transcription regulation</keyword>
<keyword evidence="7" id="KW-1185">Reference proteome</keyword>
<dbReference type="Gene3D" id="1.10.10.10">
    <property type="entry name" value="Winged helix-like DNA-binding domain superfamily/Winged helix DNA-binding domain"/>
    <property type="match status" value="1"/>
</dbReference>
<organism evidence="6 7">
    <name type="scientific">Paraglaciecola algarum</name>
    <dbReference type="NCBI Taxonomy" id="3050085"/>
    <lineage>
        <taxon>Bacteria</taxon>
        <taxon>Pseudomonadati</taxon>
        <taxon>Pseudomonadota</taxon>
        <taxon>Gammaproteobacteria</taxon>
        <taxon>Alteromonadales</taxon>
        <taxon>Alteromonadaceae</taxon>
        <taxon>Paraglaciecola</taxon>
    </lineage>
</organism>
<keyword evidence="4" id="KW-0804">Transcription</keyword>
<feature type="domain" description="HTH lysR-type" evidence="5">
    <location>
        <begin position="1"/>
        <end position="60"/>
    </location>
</feature>
<gene>
    <name evidence="6" type="ORF">L0668_13340</name>
</gene>
<dbReference type="SUPFAM" id="SSF46785">
    <property type="entry name" value="Winged helix' DNA-binding domain"/>
    <property type="match status" value="1"/>
</dbReference>
<name>A0ABS9D844_9ALTE</name>
<dbReference type="PANTHER" id="PTHR30537">
    <property type="entry name" value="HTH-TYPE TRANSCRIPTIONAL REGULATOR"/>
    <property type="match status" value="1"/>
</dbReference>
<evidence type="ECO:0000313" key="6">
    <source>
        <dbReference type="EMBL" id="MCF2949100.1"/>
    </source>
</evidence>
<dbReference type="InterPro" id="IPR058163">
    <property type="entry name" value="LysR-type_TF_proteobact-type"/>
</dbReference>
<dbReference type="EMBL" id="JAKGAS010000007">
    <property type="protein sequence ID" value="MCF2949100.1"/>
    <property type="molecule type" value="Genomic_DNA"/>
</dbReference>
<sequence>MKTRSDDLEVILAVVEFGGFSAAAEALDMQVARVSRSVAKVESALGASIFTRTTRKVALTDEGKKFVKLVSEGLEKIQLAELDIINRGELPAGPLRVDAASPFLFHQIIPVIQKFKLAYPDIELTLSSNEEFVDLIEKRTDVAIRIGKLEDSTLKARALGRSPLYIVASPEYLRAHKKPQTPEDLAEHELIGFLNSKVLNKWPLKGQTNKTHALINPTLHASNGESIRQLALAGNGIACLSGFMIAEDIVSGKLVKILEPYLITNTDRELINAVYYQSSTTTKRISAFIDFIKPQLRLM</sequence>
<dbReference type="SUPFAM" id="SSF53850">
    <property type="entry name" value="Periplasmic binding protein-like II"/>
    <property type="match status" value="1"/>
</dbReference>
<dbReference type="InterPro" id="IPR036388">
    <property type="entry name" value="WH-like_DNA-bd_sf"/>
</dbReference>
<dbReference type="RefSeq" id="WP_235313396.1">
    <property type="nucleotide sequence ID" value="NZ_JAKGAS010000007.1"/>
</dbReference>
<dbReference type="Proteomes" id="UP001521137">
    <property type="component" value="Unassembled WGS sequence"/>
</dbReference>
<evidence type="ECO:0000256" key="4">
    <source>
        <dbReference type="ARBA" id="ARBA00023163"/>
    </source>
</evidence>
<dbReference type="Pfam" id="PF00126">
    <property type="entry name" value="HTH_1"/>
    <property type="match status" value="1"/>
</dbReference>
<keyword evidence="3" id="KW-0238">DNA-binding</keyword>
<dbReference type="Gene3D" id="3.40.190.10">
    <property type="entry name" value="Periplasmic binding protein-like II"/>
    <property type="match status" value="2"/>
</dbReference>
<dbReference type="Pfam" id="PF03466">
    <property type="entry name" value="LysR_substrate"/>
    <property type="match status" value="1"/>
</dbReference>
<proteinExistence type="inferred from homology"/>
<protein>
    <submittedName>
        <fullName evidence="6">LysR family transcriptional regulator</fullName>
    </submittedName>
</protein>
<evidence type="ECO:0000256" key="3">
    <source>
        <dbReference type="ARBA" id="ARBA00023125"/>
    </source>
</evidence>
<dbReference type="InterPro" id="IPR005119">
    <property type="entry name" value="LysR_subst-bd"/>
</dbReference>
<dbReference type="InterPro" id="IPR000847">
    <property type="entry name" value="LysR_HTH_N"/>
</dbReference>
<evidence type="ECO:0000256" key="1">
    <source>
        <dbReference type="ARBA" id="ARBA00009437"/>
    </source>
</evidence>
<accession>A0ABS9D844</accession>
<evidence type="ECO:0000256" key="2">
    <source>
        <dbReference type="ARBA" id="ARBA00023015"/>
    </source>
</evidence>
<dbReference type="PROSITE" id="PS50931">
    <property type="entry name" value="HTH_LYSR"/>
    <property type="match status" value="1"/>
</dbReference>
<reference evidence="6 7" key="1">
    <citation type="submission" date="2022-01" db="EMBL/GenBank/DDBJ databases">
        <title>Paraglaciecola sp. G1-23.</title>
        <authorList>
            <person name="Jin M.S."/>
            <person name="Han D.M."/>
            <person name="Kim H.M."/>
            <person name="Jeon C.O."/>
        </authorList>
    </citation>
    <scope>NUCLEOTIDE SEQUENCE [LARGE SCALE GENOMIC DNA]</scope>
    <source>
        <strain evidence="6 7">G1-23</strain>
    </source>
</reference>
<evidence type="ECO:0000313" key="7">
    <source>
        <dbReference type="Proteomes" id="UP001521137"/>
    </source>
</evidence>
<comment type="caution">
    <text evidence="6">The sequence shown here is derived from an EMBL/GenBank/DDBJ whole genome shotgun (WGS) entry which is preliminary data.</text>
</comment>